<dbReference type="Proteomes" id="UP001595814">
    <property type="component" value="Unassembled WGS sequence"/>
</dbReference>
<gene>
    <name evidence="1" type="ORF">ACFOUT_01255</name>
</gene>
<reference evidence="2" key="1">
    <citation type="journal article" date="2019" name="Int. J. Syst. Evol. Microbiol.">
        <title>The Global Catalogue of Microorganisms (GCM) 10K type strain sequencing project: providing services to taxonomists for standard genome sequencing and annotation.</title>
        <authorList>
            <consortium name="The Broad Institute Genomics Platform"/>
            <consortium name="The Broad Institute Genome Sequencing Center for Infectious Disease"/>
            <person name="Wu L."/>
            <person name="Ma J."/>
        </authorList>
    </citation>
    <scope>NUCLEOTIDE SEQUENCE [LARGE SCALE GENOMIC DNA]</scope>
    <source>
        <strain evidence="2">CECT 7477</strain>
    </source>
</reference>
<evidence type="ECO:0000313" key="1">
    <source>
        <dbReference type="EMBL" id="MFC4094483.1"/>
    </source>
</evidence>
<protein>
    <submittedName>
        <fullName evidence="1">Uncharacterized protein</fullName>
    </submittedName>
</protein>
<evidence type="ECO:0000313" key="2">
    <source>
        <dbReference type="Proteomes" id="UP001595814"/>
    </source>
</evidence>
<accession>A0ABV8JI68</accession>
<keyword evidence="2" id="KW-1185">Reference proteome</keyword>
<proteinExistence type="predicted"/>
<name>A0ABV8JI68_9FLAO</name>
<dbReference type="RefSeq" id="WP_192462703.1">
    <property type="nucleotide sequence ID" value="NZ_JACYFJ010000004.1"/>
</dbReference>
<comment type="caution">
    <text evidence="1">The sequence shown here is derived from an EMBL/GenBank/DDBJ whole genome shotgun (WGS) entry which is preliminary data.</text>
</comment>
<sequence>MVLKKSVLVFLEVKDEEWNKMVDSLNGGQIANGNVNGENFQFDVGGILDEFGNVINEGKLEEYNQFREFFVQETQMGFIIPSQELLMKKDKPFFDKEQPLVLFPDIGGYWMNTPLKPLEENSLKK</sequence>
<organism evidence="1 2">
    <name type="scientific">Euzebyella saccharophila</name>
    <dbReference type="NCBI Taxonomy" id="679664"/>
    <lineage>
        <taxon>Bacteria</taxon>
        <taxon>Pseudomonadati</taxon>
        <taxon>Bacteroidota</taxon>
        <taxon>Flavobacteriia</taxon>
        <taxon>Flavobacteriales</taxon>
        <taxon>Flavobacteriaceae</taxon>
        <taxon>Euzebyella</taxon>
    </lineage>
</organism>
<dbReference type="EMBL" id="JBHSAW010000001">
    <property type="protein sequence ID" value="MFC4094483.1"/>
    <property type="molecule type" value="Genomic_DNA"/>
</dbReference>